<dbReference type="PANTHER" id="PTHR32089">
    <property type="entry name" value="METHYL-ACCEPTING CHEMOTAXIS PROTEIN MCPB"/>
    <property type="match status" value="1"/>
</dbReference>
<dbReference type="InterPro" id="IPR004090">
    <property type="entry name" value="Chemotax_Me-accpt_rcpt"/>
</dbReference>
<dbReference type="Pfam" id="PF00015">
    <property type="entry name" value="MCPsignal"/>
    <property type="match status" value="1"/>
</dbReference>
<evidence type="ECO:0000313" key="8">
    <source>
        <dbReference type="EMBL" id="MFC3121513.1"/>
    </source>
</evidence>
<dbReference type="InterPro" id="IPR003660">
    <property type="entry name" value="HAMP_dom"/>
</dbReference>
<feature type="domain" description="Methyl-accepting transducer" evidence="6">
    <location>
        <begin position="273"/>
        <end position="509"/>
    </location>
</feature>
<keyword evidence="5" id="KW-1133">Transmembrane helix</keyword>
<dbReference type="CDD" id="cd06225">
    <property type="entry name" value="HAMP"/>
    <property type="match status" value="1"/>
</dbReference>
<dbReference type="PANTHER" id="PTHR32089:SF112">
    <property type="entry name" value="LYSOZYME-LIKE PROTEIN-RELATED"/>
    <property type="match status" value="1"/>
</dbReference>
<name>A0ABV7FP78_9ALTE</name>
<evidence type="ECO:0000256" key="1">
    <source>
        <dbReference type="ARBA" id="ARBA00004370"/>
    </source>
</evidence>
<dbReference type="Pfam" id="PF00672">
    <property type="entry name" value="HAMP"/>
    <property type="match status" value="1"/>
</dbReference>
<dbReference type="RefSeq" id="WP_376919650.1">
    <property type="nucleotide sequence ID" value="NZ_JBHRSW010000012.1"/>
</dbReference>
<dbReference type="PROSITE" id="PS50111">
    <property type="entry name" value="CHEMOTAXIS_TRANSDUC_2"/>
    <property type="match status" value="1"/>
</dbReference>
<dbReference type="PRINTS" id="PR00260">
    <property type="entry name" value="CHEMTRNSDUCR"/>
</dbReference>
<dbReference type="SUPFAM" id="SSF58104">
    <property type="entry name" value="Methyl-accepting chemotaxis protein (MCP) signaling domain"/>
    <property type="match status" value="1"/>
</dbReference>
<comment type="similarity">
    <text evidence="3">Belongs to the methyl-accepting chemotaxis (MCP) protein family.</text>
</comment>
<dbReference type="SMART" id="SM00304">
    <property type="entry name" value="HAMP"/>
    <property type="match status" value="1"/>
</dbReference>
<comment type="subcellular location">
    <subcellularLocation>
        <location evidence="1">Membrane</location>
    </subcellularLocation>
</comment>
<sequence>MKVNKIIILQAIIVSILMITPIIALKMVANKGSNAIQETNNVYSQLIVNLSEIDAALKNARFHGYAAFMHDETLEVSSYHTHPFELHSNVVRDEITTANQKWEVIFTYLEQSPRYANDINILKSHYDKYYSQGAALVNEALSQKDFDAIVRITTAVIPEYAQFSAEIQALIEKIKTEVIVAYEDSHQDIDNLTLGLILFYVAVMFLYVGFSYWFQRLISEPLDKAVQIVEKIASGNLSINSFAPRKDEFGFLFNAIEKMRKSLSDIVTTISVDSNMVEEFSVELKNSSRQLDHKLDLQVSALLEASGSLDELQKNLECVSDSSLKTSSKAVDAGDSCTDSIHHVKTTEDGILNVSKLMQSTKTRVSQLSEQVEQIGSVTDVIRDVAEQTNLLALNAAIEAARAGELGRGFAVVADEVRSLAERTTESVVQISAMIKTIQDHTIETVNSMNESYENTSHVVEKTEKTQESMKNIGQATELVSQLIKEVAESILKETKTSTELLNNIHETSRISKESKELVVGVAGASNKLADISKRLKTSTTGFTL</sequence>
<evidence type="ECO:0000259" key="6">
    <source>
        <dbReference type="PROSITE" id="PS50111"/>
    </source>
</evidence>
<reference evidence="9" key="1">
    <citation type="journal article" date="2019" name="Int. J. Syst. Evol. Microbiol.">
        <title>The Global Catalogue of Microorganisms (GCM) 10K type strain sequencing project: providing services to taxonomists for standard genome sequencing and annotation.</title>
        <authorList>
            <consortium name="The Broad Institute Genomics Platform"/>
            <consortium name="The Broad Institute Genome Sequencing Center for Infectious Disease"/>
            <person name="Wu L."/>
            <person name="Ma J."/>
        </authorList>
    </citation>
    <scope>NUCLEOTIDE SEQUENCE [LARGE SCALE GENOMIC DNA]</scope>
    <source>
        <strain evidence="9">KCTC 52473</strain>
    </source>
</reference>
<organism evidence="8 9">
    <name type="scientific">Agaribacter flavus</name>
    <dbReference type="NCBI Taxonomy" id="1902781"/>
    <lineage>
        <taxon>Bacteria</taxon>
        <taxon>Pseudomonadati</taxon>
        <taxon>Pseudomonadota</taxon>
        <taxon>Gammaproteobacteria</taxon>
        <taxon>Alteromonadales</taxon>
        <taxon>Alteromonadaceae</taxon>
        <taxon>Agaribacter</taxon>
    </lineage>
</organism>
<evidence type="ECO:0000313" key="9">
    <source>
        <dbReference type="Proteomes" id="UP001595478"/>
    </source>
</evidence>
<evidence type="ECO:0000256" key="5">
    <source>
        <dbReference type="SAM" id="Phobius"/>
    </source>
</evidence>
<keyword evidence="2 4" id="KW-0807">Transducer</keyword>
<feature type="domain" description="HAMP" evidence="7">
    <location>
        <begin position="216"/>
        <end position="268"/>
    </location>
</feature>
<evidence type="ECO:0000256" key="4">
    <source>
        <dbReference type="PROSITE-ProRule" id="PRU00284"/>
    </source>
</evidence>
<keyword evidence="5" id="KW-0472">Membrane</keyword>
<gene>
    <name evidence="8" type="ORF">ACFOHL_07755</name>
</gene>
<keyword evidence="9" id="KW-1185">Reference proteome</keyword>
<feature type="transmembrane region" description="Helical" evidence="5">
    <location>
        <begin position="192"/>
        <end position="214"/>
    </location>
</feature>
<comment type="caution">
    <text evidence="8">The sequence shown here is derived from an EMBL/GenBank/DDBJ whole genome shotgun (WGS) entry which is preliminary data.</text>
</comment>
<protein>
    <submittedName>
        <fullName evidence="8">Methyl-accepting chemotaxis protein</fullName>
    </submittedName>
</protein>
<keyword evidence="5" id="KW-0812">Transmembrane</keyword>
<feature type="transmembrane region" description="Helical" evidence="5">
    <location>
        <begin position="6"/>
        <end position="25"/>
    </location>
</feature>
<dbReference type="InterPro" id="IPR004089">
    <property type="entry name" value="MCPsignal_dom"/>
</dbReference>
<dbReference type="PROSITE" id="PS50885">
    <property type="entry name" value="HAMP"/>
    <property type="match status" value="1"/>
</dbReference>
<evidence type="ECO:0000256" key="2">
    <source>
        <dbReference type="ARBA" id="ARBA00023224"/>
    </source>
</evidence>
<dbReference type="Gene3D" id="1.10.287.950">
    <property type="entry name" value="Methyl-accepting chemotaxis protein"/>
    <property type="match status" value="1"/>
</dbReference>
<evidence type="ECO:0000259" key="7">
    <source>
        <dbReference type="PROSITE" id="PS50885"/>
    </source>
</evidence>
<dbReference type="SMART" id="SM00283">
    <property type="entry name" value="MA"/>
    <property type="match status" value="1"/>
</dbReference>
<accession>A0ABV7FP78</accession>
<proteinExistence type="inferred from homology"/>
<evidence type="ECO:0000256" key="3">
    <source>
        <dbReference type="ARBA" id="ARBA00029447"/>
    </source>
</evidence>
<dbReference type="EMBL" id="JBHRSW010000012">
    <property type="protein sequence ID" value="MFC3121513.1"/>
    <property type="molecule type" value="Genomic_DNA"/>
</dbReference>
<dbReference type="Proteomes" id="UP001595478">
    <property type="component" value="Unassembled WGS sequence"/>
</dbReference>